<comment type="pathway">
    <text evidence="5">Amino-acid biosynthesis; L-arginine biosynthesis; N(2)-acetyl-L-ornithine from L-glutamate: step 4/4.</text>
</comment>
<dbReference type="InterPro" id="IPR015424">
    <property type="entry name" value="PyrdxlP-dep_Trfase"/>
</dbReference>
<protein>
    <recommendedName>
        <fullName evidence="5">Acetylornithine aminotransferase</fullName>
        <shortName evidence="5">ACOAT</shortName>
        <ecNumber evidence="5">2.6.1.11</ecNumber>
    </recommendedName>
</protein>
<dbReference type="AlphaFoldDB" id="A0A8I1Y338"/>
<feature type="modified residue" description="N6-(pyridoxal phosphate)lysine" evidence="5">
    <location>
        <position position="247"/>
    </location>
</feature>
<feature type="binding site" evidence="5">
    <location>
        <position position="136"/>
    </location>
    <ligand>
        <name>N(2)-acetyl-L-ornithine</name>
        <dbReference type="ChEBI" id="CHEBI:57805"/>
    </ligand>
</feature>
<dbReference type="NCBIfam" id="NF002325">
    <property type="entry name" value="PRK01278.1"/>
    <property type="match status" value="1"/>
</dbReference>
<dbReference type="Gene3D" id="3.40.640.10">
    <property type="entry name" value="Type I PLP-dependent aspartate aminotransferase-like (Major domain)"/>
    <property type="match status" value="1"/>
</dbReference>
<dbReference type="InterPro" id="IPR005814">
    <property type="entry name" value="Aminotrans_3"/>
</dbReference>
<sequence length="402" mass="42399">MTNAATSHLLPVFARVDLGFERGEGAWLIATNGDRYLDFTSGVAVNALGHAHPHLVKALQEQATKLWHMSNLFKSPDGEALAARLCEQSFADFVFFCNSGAEAMEGVIKLVRHYHFSKGHGERYRIITFEGAFHGRTLGTLAATGSTKYLEGFGPPMDGFDQVPHGDIEAVKKAIGPHTAGILIEPVQGEGGVRSAPQAFFKALRALCDEHGLLLAFDEVQTGMGRTGELFAYKRTGVTPDVMSLAKALGGGFPIGAVLATAKAAEGMAPGSHGSTFGGNPLAVAAANAVLDVMLKPGFFEHVQKMSLLLKQKLASVVDRYPGVLSEVRGEGLLIGVKAVVPSGDLIAALRNEKLLTVGAGDNVVRFLAPLIVTETEIDTSITALERACSVLSAAQPKKAAG</sequence>
<dbReference type="FunFam" id="3.40.640.10:FF:000004">
    <property type="entry name" value="Acetylornithine aminotransferase"/>
    <property type="match status" value="1"/>
</dbReference>
<comment type="subunit">
    <text evidence="5">Homodimer.</text>
</comment>
<proteinExistence type="inferred from homology"/>
<dbReference type="Pfam" id="PF00202">
    <property type="entry name" value="Aminotran_3"/>
    <property type="match status" value="1"/>
</dbReference>
<reference evidence="6" key="1">
    <citation type="submission" date="2021-02" db="EMBL/GenBank/DDBJ databases">
        <title>Genomic Encyclopedia of Type Strains, Phase IV (KMG-V): Genome sequencing to study the core and pangenomes of soil and plant-associated prokaryotes.</title>
        <authorList>
            <person name="Whitman W."/>
        </authorList>
    </citation>
    <scope>NUCLEOTIDE SEQUENCE</scope>
    <source>
        <strain evidence="6">USDA 406</strain>
    </source>
</reference>
<dbReference type="GO" id="GO:0042802">
    <property type="term" value="F:identical protein binding"/>
    <property type="evidence" value="ECO:0007669"/>
    <property type="project" value="TreeGrafter"/>
</dbReference>
<keyword evidence="5" id="KW-0028">Amino-acid biosynthesis</keyword>
<dbReference type="UniPathway" id="UPA00068">
    <property type="reaction ID" value="UER00109"/>
</dbReference>
<feature type="binding site" evidence="5">
    <location>
        <position position="275"/>
    </location>
    <ligand>
        <name>N(2)-acetyl-L-ornithine</name>
        <dbReference type="ChEBI" id="CHEBI:57805"/>
    </ligand>
</feature>
<feature type="binding site" evidence="5">
    <location>
        <position position="276"/>
    </location>
    <ligand>
        <name>pyridoxal 5'-phosphate</name>
        <dbReference type="ChEBI" id="CHEBI:597326"/>
    </ligand>
</feature>
<comment type="miscellaneous">
    <text evidence="5">May also have succinyldiaminopimelate aminotransferase activity, thus carrying out the corresponding step in lysine biosynthesis.</text>
</comment>
<evidence type="ECO:0000313" key="6">
    <source>
        <dbReference type="EMBL" id="MBP1291465.1"/>
    </source>
</evidence>
<comment type="cofactor">
    <cofactor evidence="5">
        <name>pyridoxal 5'-phosphate</name>
        <dbReference type="ChEBI" id="CHEBI:597326"/>
    </cofactor>
    <text evidence="5">Binds 1 pyridoxal phosphate per subunit.</text>
</comment>
<dbReference type="Proteomes" id="UP000673383">
    <property type="component" value="Unassembled WGS sequence"/>
</dbReference>
<feature type="binding site" evidence="5">
    <location>
        <position position="133"/>
    </location>
    <ligand>
        <name>pyridoxal 5'-phosphate</name>
        <dbReference type="ChEBI" id="CHEBI:597326"/>
    </ligand>
</feature>
<dbReference type="CDD" id="cd00610">
    <property type="entry name" value="OAT_like"/>
    <property type="match status" value="1"/>
</dbReference>
<evidence type="ECO:0000256" key="5">
    <source>
        <dbReference type="HAMAP-Rule" id="MF_01107"/>
    </source>
</evidence>
<dbReference type="PROSITE" id="PS00600">
    <property type="entry name" value="AA_TRANSFER_CLASS_3"/>
    <property type="match status" value="1"/>
</dbReference>
<evidence type="ECO:0000313" key="7">
    <source>
        <dbReference type="Proteomes" id="UP000673383"/>
    </source>
</evidence>
<keyword evidence="1 5" id="KW-0055">Arginine biosynthesis</keyword>
<comment type="similarity">
    <text evidence="5">Belongs to the class-III pyridoxal-phosphate-dependent aminotransferase family. ArgD subfamily.</text>
</comment>
<keyword evidence="4 5" id="KW-0663">Pyridoxal phosphate</keyword>
<dbReference type="GO" id="GO:0003992">
    <property type="term" value="F:N2-acetyl-L-ornithine:2-oxoglutarate 5-aminotransferase activity"/>
    <property type="evidence" value="ECO:0007669"/>
    <property type="project" value="UniProtKB-UniRule"/>
</dbReference>
<evidence type="ECO:0000256" key="3">
    <source>
        <dbReference type="ARBA" id="ARBA00022679"/>
    </source>
</evidence>
<dbReference type="GO" id="GO:0030170">
    <property type="term" value="F:pyridoxal phosphate binding"/>
    <property type="evidence" value="ECO:0007669"/>
    <property type="project" value="InterPro"/>
</dbReference>
<accession>A0A8I1Y338</accession>
<keyword evidence="3 5" id="KW-0808">Transferase</keyword>
<dbReference type="NCBIfam" id="TIGR00707">
    <property type="entry name" value="argD"/>
    <property type="match status" value="1"/>
</dbReference>
<keyword evidence="2 5" id="KW-0032">Aminotransferase</keyword>
<keyword evidence="5" id="KW-0963">Cytoplasm</keyword>
<feature type="binding site" evidence="5">
    <location>
        <begin position="100"/>
        <end position="101"/>
    </location>
    <ligand>
        <name>pyridoxal 5'-phosphate</name>
        <dbReference type="ChEBI" id="CHEBI:597326"/>
    </ligand>
</feature>
<dbReference type="EMBL" id="JAFICZ010000001">
    <property type="protein sequence ID" value="MBP1291465.1"/>
    <property type="molecule type" value="Genomic_DNA"/>
</dbReference>
<dbReference type="GO" id="GO:0006526">
    <property type="term" value="P:L-arginine biosynthetic process"/>
    <property type="evidence" value="ECO:0007669"/>
    <property type="project" value="UniProtKB-UniRule"/>
</dbReference>
<organism evidence="6 7">
    <name type="scientific">Bradyrhizobium elkanii</name>
    <dbReference type="NCBI Taxonomy" id="29448"/>
    <lineage>
        <taxon>Bacteria</taxon>
        <taxon>Pseudomonadati</taxon>
        <taxon>Pseudomonadota</taxon>
        <taxon>Alphaproteobacteria</taxon>
        <taxon>Hyphomicrobiales</taxon>
        <taxon>Nitrobacteraceae</taxon>
        <taxon>Bradyrhizobium</taxon>
    </lineage>
</organism>
<dbReference type="Gene3D" id="3.90.1150.10">
    <property type="entry name" value="Aspartate Aminotransferase, domain 1"/>
    <property type="match status" value="1"/>
</dbReference>
<evidence type="ECO:0000256" key="1">
    <source>
        <dbReference type="ARBA" id="ARBA00022571"/>
    </source>
</evidence>
<dbReference type="PIRSF" id="PIRSF000521">
    <property type="entry name" value="Transaminase_4ab_Lys_Orn"/>
    <property type="match status" value="1"/>
</dbReference>
<dbReference type="InterPro" id="IPR015421">
    <property type="entry name" value="PyrdxlP-dep_Trfase_major"/>
</dbReference>
<dbReference type="InterPro" id="IPR050103">
    <property type="entry name" value="Class-III_PLP-dep_AT"/>
</dbReference>
<dbReference type="HAMAP" id="MF_01107">
    <property type="entry name" value="ArgD_aminotrans_3"/>
    <property type="match status" value="1"/>
</dbReference>
<dbReference type="PANTHER" id="PTHR11986:SF113">
    <property type="entry name" value="SUCCINYLORNITHINE TRANSAMINASE"/>
    <property type="match status" value="1"/>
</dbReference>
<dbReference type="EC" id="2.6.1.11" evidence="5"/>
<dbReference type="InterPro" id="IPR015422">
    <property type="entry name" value="PyrdxlP-dep_Trfase_small"/>
</dbReference>
<dbReference type="RefSeq" id="WP_172648882.1">
    <property type="nucleotide sequence ID" value="NZ_JAFICZ010000001.1"/>
</dbReference>
<dbReference type="GO" id="GO:0005737">
    <property type="term" value="C:cytoplasm"/>
    <property type="evidence" value="ECO:0007669"/>
    <property type="project" value="UniProtKB-SubCell"/>
</dbReference>
<dbReference type="InterPro" id="IPR004636">
    <property type="entry name" value="AcOrn/SuccOrn_fam"/>
</dbReference>
<name>A0A8I1Y338_BRAEL</name>
<comment type="catalytic activity">
    <reaction evidence="5">
        <text>N(2)-acetyl-L-ornithine + 2-oxoglutarate = N-acetyl-L-glutamate 5-semialdehyde + L-glutamate</text>
        <dbReference type="Rhea" id="RHEA:18049"/>
        <dbReference type="ChEBI" id="CHEBI:16810"/>
        <dbReference type="ChEBI" id="CHEBI:29123"/>
        <dbReference type="ChEBI" id="CHEBI:29985"/>
        <dbReference type="ChEBI" id="CHEBI:57805"/>
        <dbReference type="EC" id="2.6.1.11"/>
    </reaction>
</comment>
<dbReference type="SUPFAM" id="SSF53383">
    <property type="entry name" value="PLP-dependent transferases"/>
    <property type="match status" value="1"/>
</dbReference>
<gene>
    <name evidence="5" type="primary">argD</name>
    <name evidence="6" type="ORF">JOH49_001218</name>
</gene>
<comment type="caution">
    <text evidence="6">The sequence shown here is derived from an EMBL/GenBank/DDBJ whole genome shotgun (WGS) entry which is preliminary data.</text>
</comment>
<dbReference type="PANTHER" id="PTHR11986">
    <property type="entry name" value="AMINOTRANSFERASE CLASS III"/>
    <property type="match status" value="1"/>
</dbReference>
<feature type="binding site" evidence="5">
    <location>
        <begin position="218"/>
        <end position="221"/>
    </location>
    <ligand>
        <name>pyridoxal 5'-phosphate</name>
        <dbReference type="ChEBI" id="CHEBI:597326"/>
    </ligand>
</feature>
<dbReference type="InterPro" id="IPR049704">
    <property type="entry name" value="Aminotrans_3_PPA_site"/>
</dbReference>
<evidence type="ECO:0000256" key="2">
    <source>
        <dbReference type="ARBA" id="ARBA00022576"/>
    </source>
</evidence>
<comment type="subcellular location">
    <subcellularLocation>
        <location evidence="5">Cytoplasm</location>
    </subcellularLocation>
</comment>
<evidence type="ECO:0000256" key="4">
    <source>
        <dbReference type="ARBA" id="ARBA00022898"/>
    </source>
</evidence>